<protein>
    <submittedName>
        <fullName evidence="1">Uncharacterized protein</fullName>
    </submittedName>
</protein>
<name>A0ACC3DYY2_9PEZI</name>
<evidence type="ECO:0000313" key="1">
    <source>
        <dbReference type="EMBL" id="KAK3081993.1"/>
    </source>
</evidence>
<keyword evidence="2" id="KW-1185">Reference proteome</keyword>
<accession>A0ACC3DYY2</accession>
<proteinExistence type="predicted"/>
<sequence length="362" mass="39728">MGRSGISLVDCPVSGGTARGAEGTLMILAAAAASEAMGLAAPAGLNTREVYDVFVNTADNSSAFENRVLHMHNGDRTPLLALNISVKDMGIVTSSSRKREIPKKALVKEKAQPMEGIETTPVSTPKEFKPVRFIGLGAMGSGEKPWIDAAIQAGVKRVVPSEYSTNIETEKSRKLPIVKDKLEIQKYVEEIAGQGKIDWTSVNGGPFFVPFIWLSGFGGVNAKEKSVKHYDGGERIVCTSRLDQIGEIVATVLKPENAEATKNQPVYTYSTPISPKKMQRVVEKLMGVQVEEKQVDIDEMVKPIYEALEKGDNTKTMGLYVQFMYGDGYGGDYRYMSWNEKLGLKEMTDEEFEKVVAGWLKE</sequence>
<dbReference type="EMBL" id="JAWDJW010000024">
    <property type="protein sequence ID" value="KAK3081993.1"/>
    <property type="molecule type" value="Genomic_DNA"/>
</dbReference>
<comment type="caution">
    <text evidence="1">The sequence shown here is derived from an EMBL/GenBank/DDBJ whole genome shotgun (WGS) entry which is preliminary data.</text>
</comment>
<gene>
    <name evidence="1" type="ORF">LTS18_008984</name>
</gene>
<evidence type="ECO:0000313" key="2">
    <source>
        <dbReference type="Proteomes" id="UP001186974"/>
    </source>
</evidence>
<organism evidence="1 2">
    <name type="scientific">Coniosporium uncinatum</name>
    <dbReference type="NCBI Taxonomy" id="93489"/>
    <lineage>
        <taxon>Eukaryota</taxon>
        <taxon>Fungi</taxon>
        <taxon>Dikarya</taxon>
        <taxon>Ascomycota</taxon>
        <taxon>Pezizomycotina</taxon>
        <taxon>Dothideomycetes</taxon>
        <taxon>Dothideomycetes incertae sedis</taxon>
        <taxon>Coniosporium</taxon>
    </lineage>
</organism>
<reference evidence="1" key="1">
    <citation type="submission" date="2024-09" db="EMBL/GenBank/DDBJ databases">
        <title>Black Yeasts Isolated from many extreme environments.</title>
        <authorList>
            <person name="Coleine C."/>
            <person name="Stajich J.E."/>
            <person name="Selbmann L."/>
        </authorList>
    </citation>
    <scope>NUCLEOTIDE SEQUENCE</scope>
    <source>
        <strain evidence="1">CCFEE 5737</strain>
    </source>
</reference>
<dbReference type="Proteomes" id="UP001186974">
    <property type="component" value="Unassembled WGS sequence"/>
</dbReference>